<name>A0AAD5PBG0_9FUNG</name>
<feature type="compositionally biased region" description="Basic and acidic residues" evidence="1">
    <location>
        <begin position="207"/>
        <end position="219"/>
    </location>
</feature>
<feature type="compositionally biased region" description="Low complexity" evidence="1">
    <location>
        <begin position="48"/>
        <end position="57"/>
    </location>
</feature>
<feature type="compositionally biased region" description="Low complexity" evidence="1">
    <location>
        <begin position="267"/>
        <end position="294"/>
    </location>
</feature>
<evidence type="ECO:0000313" key="2">
    <source>
        <dbReference type="EMBL" id="KAI9255122.1"/>
    </source>
</evidence>
<feature type="region of interest" description="Disordered" evidence="1">
    <location>
        <begin position="201"/>
        <end position="227"/>
    </location>
</feature>
<evidence type="ECO:0000313" key="3">
    <source>
        <dbReference type="Proteomes" id="UP001209540"/>
    </source>
</evidence>
<feature type="region of interest" description="Disordered" evidence="1">
    <location>
        <begin position="36"/>
        <end position="63"/>
    </location>
</feature>
<comment type="caution">
    <text evidence="2">The sequence shown here is derived from an EMBL/GenBank/DDBJ whole genome shotgun (WGS) entry which is preliminary data.</text>
</comment>
<reference evidence="2" key="2">
    <citation type="submission" date="2023-02" db="EMBL/GenBank/DDBJ databases">
        <authorList>
            <consortium name="DOE Joint Genome Institute"/>
            <person name="Mondo S.J."/>
            <person name="Chang Y."/>
            <person name="Wang Y."/>
            <person name="Ahrendt S."/>
            <person name="Andreopoulos W."/>
            <person name="Barry K."/>
            <person name="Beard J."/>
            <person name="Benny G.L."/>
            <person name="Blankenship S."/>
            <person name="Bonito G."/>
            <person name="Cuomo C."/>
            <person name="Desiro A."/>
            <person name="Gervers K.A."/>
            <person name="Hundley H."/>
            <person name="Kuo A."/>
            <person name="LaButti K."/>
            <person name="Lang B.F."/>
            <person name="Lipzen A."/>
            <person name="O'Donnell K."/>
            <person name="Pangilinan J."/>
            <person name="Reynolds N."/>
            <person name="Sandor L."/>
            <person name="Smith M.W."/>
            <person name="Tsang A."/>
            <person name="Grigoriev I.V."/>
            <person name="Stajich J.E."/>
            <person name="Spatafora J.W."/>
        </authorList>
    </citation>
    <scope>NUCLEOTIDE SEQUENCE</scope>
    <source>
        <strain evidence="2">RSA 2281</strain>
    </source>
</reference>
<organism evidence="2 3">
    <name type="scientific">Phascolomyces articulosus</name>
    <dbReference type="NCBI Taxonomy" id="60185"/>
    <lineage>
        <taxon>Eukaryota</taxon>
        <taxon>Fungi</taxon>
        <taxon>Fungi incertae sedis</taxon>
        <taxon>Mucoromycota</taxon>
        <taxon>Mucoromycotina</taxon>
        <taxon>Mucoromycetes</taxon>
        <taxon>Mucorales</taxon>
        <taxon>Lichtheimiaceae</taxon>
        <taxon>Phascolomyces</taxon>
    </lineage>
</organism>
<feature type="region of interest" description="Disordered" evidence="1">
    <location>
        <begin position="265"/>
        <end position="348"/>
    </location>
</feature>
<accession>A0AAD5PBG0</accession>
<evidence type="ECO:0000256" key="1">
    <source>
        <dbReference type="SAM" id="MobiDB-lite"/>
    </source>
</evidence>
<dbReference type="AlphaFoldDB" id="A0AAD5PBG0"/>
<dbReference type="EMBL" id="JAIXMP010000023">
    <property type="protein sequence ID" value="KAI9255122.1"/>
    <property type="molecule type" value="Genomic_DNA"/>
</dbReference>
<keyword evidence="3" id="KW-1185">Reference proteome</keyword>
<protein>
    <submittedName>
        <fullName evidence="2">Uncharacterized protein</fullName>
    </submittedName>
</protein>
<sequence length="348" mass="39226">MVAVAGGLHLLQFSHLSSWCRHKQLQQLQQQPQQQQDQQLKQQREQQLEQQQRQRVQSATRLRDGPYKRRAEYKIPPGNIIAKPVLPNKRSKITVEHIEECFLGPACQIPPFYFKPTYTTMCTMAEIVLLRLTLACARAGSTNSFRALNPLDKLGMAKDIEDYLYDEMDKMPARLCQENWLAMFLLYKVFAKYFNNSSQPTNNNRSVRSELHGYSEREASPSQSTGFLEEDMPMNLLDVYHDASTPSSSSISATSSRLDQQPIFSIPSAPTTLSPAIPSTTSTAIATTPSSSSSKQPDPPALDPIIPMQDNRYPKRVTINQPSPSPSSTTSSKRRKGKSRPIITPNRR</sequence>
<proteinExistence type="predicted"/>
<gene>
    <name evidence="2" type="ORF">BDA99DRAFT_607057</name>
</gene>
<reference evidence="2" key="1">
    <citation type="journal article" date="2022" name="IScience">
        <title>Evolution of zygomycete secretomes and the origins of terrestrial fungal ecologies.</title>
        <authorList>
            <person name="Chang Y."/>
            <person name="Wang Y."/>
            <person name="Mondo S."/>
            <person name="Ahrendt S."/>
            <person name="Andreopoulos W."/>
            <person name="Barry K."/>
            <person name="Beard J."/>
            <person name="Benny G.L."/>
            <person name="Blankenship S."/>
            <person name="Bonito G."/>
            <person name="Cuomo C."/>
            <person name="Desiro A."/>
            <person name="Gervers K.A."/>
            <person name="Hundley H."/>
            <person name="Kuo A."/>
            <person name="LaButti K."/>
            <person name="Lang B.F."/>
            <person name="Lipzen A."/>
            <person name="O'Donnell K."/>
            <person name="Pangilinan J."/>
            <person name="Reynolds N."/>
            <person name="Sandor L."/>
            <person name="Smith M.E."/>
            <person name="Tsang A."/>
            <person name="Grigoriev I.V."/>
            <person name="Stajich J.E."/>
            <person name="Spatafora J.W."/>
        </authorList>
    </citation>
    <scope>NUCLEOTIDE SEQUENCE</scope>
    <source>
        <strain evidence="2">RSA 2281</strain>
    </source>
</reference>
<dbReference type="Proteomes" id="UP001209540">
    <property type="component" value="Unassembled WGS sequence"/>
</dbReference>